<evidence type="ECO:0000313" key="10">
    <source>
        <dbReference type="Proteomes" id="UP000324298"/>
    </source>
</evidence>
<keyword evidence="3" id="KW-0963">Cytoplasm</keyword>
<organism evidence="9 10">
    <name type="scientific">Oryzomonas rubra</name>
    <dbReference type="NCBI Taxonomy" id="2509454"/>
    <lineage>
        <taxon>Bacteria</taxon>
        <taxon>Pseudomonadati</taxon>
        <taxon>Thermodesulfobacteriota</taxon>
        <taxon>Desulfuromonadia</taxon>
        <taxon>Geobacterales</taxon>
        <taxon>Geobacteraceae</taxon>
        <taxon>Oryzomonas</taxon>
    </lineage>
</organism>
<dbReference type="Gene3D" id="3.40.50.510">
    <property type="entry name" value="Phosphotransferase system, mannose-type IIA component"/>
    <property type="match status" value="1"/>
</dbReference>
<reference evidence="9 10" key="1">
    <citation type="submission" date="2019-04" db="EMBL/GenBank/DDBJ databases">
        <title>Geobacter ruber sp. nov., ferric-reducing bacteria isolated from paddy soil.</title>
        <authorList>
            <person name="Xu Z."/>
            <person name="Masuda Y."/>
            <person name="Itoh H."/>
            <person name="Senoo K."/>
        </authorList>
    </citation>
    <scope>NUCLEOTIDE SEQUENCE [LARGE SCALE GENOMIC DNA]</scope>
    <source>
        <strain evidence="9 10">Red88</strain>
    </source>
</reference>
<dbReference type="GO" id="GO:0009401">
    <property type="term" value="P:phosphoenolpyruvate-dependent sugar phosphotransferase system"/>
    <property type="evidence" value="ECO:0007669"/>
    <property type="project" value="UniProtKB-KW"/>
</dbReference>
<keyword evidence="2" id="KW-0813">Transport</keyword>
<evidence type="ECO:0000256" key="3">
    <source>
        <dbReference type="ARBA" id="ARBA00022490"/>
    </source>
</evidence>
<dbReference type="EMBL" id="SRSD01000001">
    <property type="protein sequence ID" value="KAA0895336.1"/>
    <property type="molecule type" value="Genomic_DNA"/>
</dbReference>
<evidence type="ECO:0000256" key="4">
    <source>
        <dbReference type="ARBA" id="ARBA00022597"/>
    </source>
</evidence>
<sequence>MTGLVLVTHAGLAEALLHTAEMIVGQIDACEKVEVAADERSEPIMAKVVAAVEKVSGEGAVIMTDLFGGTPSNMAMSFLKDGAVEVLTGVNLPMIIEFCAKRSRMGIPELAAELQRCGREGIIVAGEFLKK</sequence>
<dbReference type="InterPro" id="IPR051471">
    <property type="entry name" value="Bacterial_PTS_sugar_comp"/>
</dbReference>
<proteinExistence type="predicted"/>
<dbReference type="GO" id="GO:0005737">
    <property type="term" value="C:cytoplasm"/>
    <property type="evidence" value="ECO:0007669"/>
    <property type="project" value="UniProtKB-SubCell"/>
</dbReference>
<gene>
    <name evidence="9" type="ORF">ET418_02110</name>
</gene>
<comment type="subcellular location">
    <subcellularLocation>
        <location evidence="1">Cytoplasm</location>
    </subcellularLocation>
</comment>
<dbReference type="Proteomes" id="UP000324298">
    <property type="component" value="Unassembled WGS sequence"/>
</dbReference>
<name>A0A5A9XQI4_9BACT</name>
<dbReference type="InterPro" id="IPR036662">
    <property type="entry name" value="PTS_EIIA_man-typ_sf"/>
</dbReference>
<evidence type="ECO:0000313" key="9">
    <source>
        <dbReference type="EMBL" id="KAA0895336.1"/>
    </source>
</evidence>
<feature type="domain" description="PTS EIIA type-4" evidence="8">
    <location>
        <begin position="1"/>
        <end position="122"/>
    </location>
</feature>
<comment type="caution">
    <text evidence="9">The sequence shown here is derived from an EMBL/GenBank/DDBJ whole genome shotgun (WGS) entry which is preliminary data.</text>
</comment>
<dbReference type="RefSeq" id="WP_149305916.1">
    <property type="nucleotide sequence ID" value="NZ_SRSD01000001.1"/>
</dbReference>
<evidence type="ECO:0000256" key="2">
    <source>
        <dbReference type="ARBA" id="ARBA00022448"/>
    </source>
</evidence>
<keyword evidence="6" id="KW-0598">Phosphotransferase system</keyword>
<keyword evidence="10" id="KW-1185">Reference proteome</keyword>
<protein>
    <submittedName>
        <fullName evidence="9">PTS sugar transporter</fullName>
    </submittedName>
</protein>
<dbReference type="SUPFAM" id="SSF53062">
    <property type="entry name" value="PTS system fructose IIA component-like"/>
    <property type="match status" value="1"/>
</dbReference>
<keyword evidence="7" id="KW-0418">Kinase</keyword>
<dbReference type="AlphaFoldDB" id="A0A5A9XQI4"/>
<evidence type="ECO:0000256" key="1">
    <source>
        <dbReference type="ARBA" id="ARBA00004496"/>
    </source>
</evidence>
<dbReference type="PANTHER" id="PTHR33799">
    <property type="entry name" value="PTS PERMEASE-RELATED-RELATED"/>
    <property type="match status" value="1"/>
</dbReference>
<dbReference type="GO" id="GO:0016301">
    <property type="term" value="F:kinase activity"/>
    <property type="evidence" value="ECO:0007669"/>
    <property type="project" value="UniProtKB-KW"/>
</dbReference>
<dbReference type="GO" id="GO:0016020">
    <property type="term" value="C:membrane"/>
    <property type="evidence" value="ECO:0007669"/>
    <property type="project" value="InterPro"/>
</dbReference>
<dbReference type="InterPro" id="IPR004701">
    <property type="entry name" value="PTS_EIIA_man-typ"/>
</dbReference>
<dbReference type="Pfam" id="PF03610">
    <property type="entry name" value="EIIA-man"/>
    <property type="match status" value="1"/>
</dbReference>
<evidence type="ECO:0000256" key="5">
    <source>
        <dbReference type="ARBA" id="ARBA00022679"/>
    </source>
</evidence>
<keyword evidence="5" id="KW-0808">Transferase</keyword>
<dbReference type="CDD" id="cd00006">
    <property type="entry name" value="PTS_IIA_man"/>
    <property type="match status" value="1"/>
</dbReference>
<keyword evidence="4 9" id="KW-0762">Sugar transport</keyword>
<evidence type="ECO:0000256" key="6">
    <source>
        <dbReference type="ARBA" id="ARBA00022683"/>
    </source>
</evidence>
<dbReference type="InterPro" id="IPR033887">
    <property type="entry name" value="PTS_IIA_man"/>
</dbReference>
<accession>A0A5A9XQI4</accession>
<evidence type="ECO:0000256" key="7">
    <source>
        <dbReference type="ARBA" id="ARBA00022777"/>
    </source>
</evidence>
<dbReference type="PANTHER" id="PTHR33799:SF1">
    <property type="entry name" value="PTS SYSTEM MANNOSE-SPECIFIC EIIAB COMPONENT-RELATED"/>
    <property type="match status" value="1"/>
</dbReference>
<evidence type="ECO:0000259" key="8">
    <source>
        <dbReference type="PROSITE" id="PS51096"/>
    </source>
</evidence>
<dbReference type="OrthoDB" id="9794368at2"/>
<dbReference type="PROSITE" id="PS51096">
    <property type="entry name" value="PTS_EIIA_TYPE_4"/>
    <property type="match status" value="1"/>
</dbReference>